<protein>
    <submittedName>
        <fullName evidence="2">Uncharacterized protein</fullName>
    </submittedName>
</protein>
<comment type="caution">
    <text evidence="2">The sequence shown here is derived from an EMBL/GenBank/DDBJ whole genome shotgun (WGS) entry which is preliminary data.</text>
</comment>
<dbReference type="EMBL" id="BGPR01043150">
    <property type="protein sequence ID" value="GBO19692.1"/>
    <property type="molecule type" value="Genomic_DNA"/>
</dbReference>
<evidence type="ECO:0000256" key="1">
    <source>
        <dbReference type="SAM" id="Phobius"/>
    </source>
</evidence>
<keyword evidence="1" id="KW-0812">Transmembrane</keyword>
<evidence type="ECO:0000313" key="3">
    <source>
        <dbReference type="Proteomes" id="UP000499080"/>
    </source>
</evidence>
<proteinExistence type="predicted"/>
<evidence type="ECO:0000313" key="2">
    <source>
        <dbReference type="EMBL" id="GBO19692.1"/>
    </source>
</evidence>
<name>A0A4Y2V5C0_ARAVE</name>
<dbReference type="Proteomes" id="UP000499080">
    <property type="component" value="Unassembled WGS sequence"/>
</dbReference>
<keyword evidence="1" id="KW-1133">Transmembrane helix</keyword>
<organism evidence="2 3">
    <name type="scientific">Araneus ventricosus</name>
    <name type="common">Orbweaver spider</name>
    <name type="synonym">Epeira ventricosa</name>
    <dbReference type="NCBI Taxonomy" id="182803"/>
    <lineage>
        <taxon>Eukaryota</taxon>
        <taxon>Metazoa</taxon>
        <taxon>Ecdysozoa</taxon>
        <taxon>Arthropoda</taxon>
        <taxon>Chelicerata</taxon>
        <taxon>Arachnida</taxon>
        <taxon>Araneae</taxon>
        <taxon>Araneomorphae</taxon>
        <taxon>Entelegynae</taxon>
        <taxon>Araneoidea</taxon>
        <taxon>Araneidae</taxon>
        <taxon>Araneus</taxon>
    </lineage>
</organism>
<sequence>MLRGQQAGDWREIDINNAFRYAPAFCLLAALRFNHRLTTLHKMLAACALLSLPISALLCAVLALFTRIIFLRSPALTLPARACRGVSFWPARAGKTVDGERLRR</sequence>
<reference evidence="2 3" key="1">
    <citation type="journal article" date="2019" name="Sci. Rep.">
        <title>Orb-weaving spider Araneus ventricosus genome elucidates the spidroin gene catalogue.</title>
        <authorList>
            <person name="Kono N."/>
            <person name="Nakamura H."/>
            <person name="Ohtoshi R."/>
            <person name="Moran D.A.P."/>
            <person name="Shinohara A."/>
            <person name="Yoshida Y."/>
            <person name="Fujiwara M."/>
            <person name="Mori M."/>
            <person name="Tomita M."/>
            <person name="Arakawa K."/>
        </authorList>
    </citation>
    <scope>NUCLEOTIDE SEQUENCE [LARGE SCALE GENOMIC DNA]</scope>
</reference>
<keyword evidence="1" id="KW-0472">Membrane</keyword>
<gene>
    <name evidence="2" type="ORF">AVEN_99252_1</name>
</gene>
<accession>A0A4Y2V5C0</accession>
<feature type="transmembrane region" description="Helical" evidence="1">
    <location>
        <begin position="43"/>
        <end position="65"/>
    </location>
</feature>
<keyword evidence="3" id="KW-1185">Reference proteome</keyword>
<dbReference type="AlphaFoldDB" id="A0A4Y2V5C0"/>